<dbReference type="AlphaFoldDB" id="A0A2S4PMW2"/>
<keyword evidence="2" id="KW-1185">Reference proteome</keyword>
<gene>
    <name evidence="1" type="ORF">EPUL_006405</name>
</gene>
<dbReference type="Proteomes" id="UP000237438">
    <property type="component" value="Unassembled WGS sequence"/>
</dbReference>
<comment type="caution">
    <text evidence="1">The sequence shown here is derived from an EMBL/GenBank/DDBJ whole genome shotgun (WGS) entry which is preliminary data.</text>
</comment>
<accession>A0A2S4PMW2</accession>
<name>A0A2S4PMW2_9PEZI</name>
<evidence type="ECO:0000313" key="2">
    <source>
        <dbReference type="Proteomes" id="UP000237438"/>
    </source>
</evidence>
<protein>
    <submittedName>
        <fullName evidence="1">Uncharacterized protein</fullName>
    </submittedName>
</protein>
<sequence>MEDIEGFIKRGEAQSLIQYASRSSSLQSDYFPGLAVKETLNSILSGSTGLDGDPVMGGMKIDIDTLASLIARINGEINGAKS</sequence>
<evidence type="ECO:0000313" key="1">
    <source>
        <dbReference type="EMBL" id="POS83360.1"/>
    </source>
</evidence>
<proteinExistence type="predicted"/>
<reference evidence="1 2" key="1">
    <citation type="submission" date="2017-10" db="EMBL/GenBank/DDBJ databases">
        <title>Development of genomic resources for the powdery mildew, Erysiphe pulchra.</title>
        <authorList>
            <person name="Wadl P.A."/>
            <person name="Mack B.M."/>
            <person name="Moore G."/>
            <person name="Beltz S.B."/>
        </authorList>
    </citation>
    <scope>NUCLEOTIDE SEQUENCE [LARGE SCALE GENOMIC DNA]</scope>
    <source>
        <strain evidence="1">Cflorida</strain>
    </source>
</reference>
<feature type="non-terminal residue" evidence="1">
    <location>
        <position position="82"/>
    </location>
</feature>
<dbReference type="EMBL" id="PEDP01001660">
    <property type="protein sequence ID" value="POS83360.1"/>
    <property type="molecule type" value="Genomic_DNA"/>
</dbReference>
<dbReference type="OrthoDB" id="10571067at2759"/>
<organism evidence="1 2">
    <name type="scientific">Erysiphe pulchra</name>
    <dbReference type="NCBI Taxonomy" id="225359"/>
    <lineage>
        <taxon>Eukaryota</taxon>
        <taxon>Fungi</taxon>
        <taxon>Dikarya</taxon>
        <taxon>Ascomycota</taxon>
        <taxon>Pezizomycotina</taxon>
        <taxon>Leotiomycetes</taxon>
        <taxon>Erysiphales</taxon>
        <taxon>Erysiphaceae</taxon>
        <taxon>Erysiphe</taxon>
    </lineage>
</organism>